<feature type="transmembrane region" description="Helical" evidence="1">
    <location>
        <begin position="5"/>
        <end position="23"/>
    </location>
</feature>
<feature type="transmembrane region" description="Helical" evidence="1">
    <location>
        <begin position="179"/>
        <end position="198"/>
    </location>
</feature>
<dbReference type="GO" id="GO:0005886">
    <property type="term" value="C:plasma membrane"/>
    <property type="evidence" value="ECO:0007669"/>
    <property type="project" value="TreeGrafter"/>
</dbReference>
<dbReference type="NCBIfam" id="TIGR00791">
    <property type="entry name" value="gntP"/>
    <property type="match status" value="1"/>
</dbReference>
<keyword evidence="1" id="KW-0472">Membrane</keyword>
<dbReference type="EMBL" id="FQZL01000005">
    <property type="protein sequence ID" value="SHI55880.1"/>
    <property type="molecule type" value="Genomic_DNA"/>
</dbReference>
<dbReference type="Pfam" id="PF02447">
    <property type="entry name" value="GntP_permease"/>
    <property type="match status" value="1"/>
</dbReference>
<sequence length="452" mass="47062">MLTGFGLLIVFVIAIAILLFTIIKMKLNPFLSLLLTSVITGFMVRMPISEISGTISAGFGKTMSGIGIVIGLGIIFGNILSEADATQSIADGLLKRTGNEKAALAVLFAGFLISIPVFMDAAFVIMIPIVKYVAKTTKKSMLTFVTALGVGTIVGHAIVIPTPGPFAVAINMNANVGMFITYSILVSVPAIFVGGWLYGKRFKNYPAYVGESDETAATCTNIEEKSIPSYGLSMFNLLFPIALILFSNIAINFIPEGTGAYELIKFIGDKNIALLIGCFVSFASLQKYFRKDLGTIVIEAAGSAGLILMITGAGGSFGSVINASGIGNYLVQSMSDLAIPTVLLGFILSALLRISQGSTTVAIVTTSSILGPAIAATGIGSPVLVGLAICCGGTGFSLPNDSGFWVLSRFSNLSVKETFNSWTMGGTIAALAGFAVVLILSFINSTVGLPGL</sequence>
<feature type="transmembrane region" description="Helical" evidence="1">
    <location>
        <begin position="141"/>
        <end position="159"/>
    </location>
</feature>
<organism evidence="2 3">
    <name type="scientific">Dethiosulfatibacter aminovorans DSM 17477</name>
    <dbReference type="NCBI Taxonomy" id="1121476"/>
    <lineage>
        <taxon>Bacteria</taxon>
        <taxon>Bacillati</taxon>
        <taxon>Bacillota</taxon>
        <taxon>Tissierellia</taxon>
        <taxon>Dethiosulfatibacter</taxon>
    </lineage>
</organism>
<name>A0A1M6C4C6_9FIRM</name>
<dbReference type="PANTHER" id="PTHR30354">
    <property type="entry name" value="GNT FAMILY GLUCONATE TRANSPORTER"/>
    <property type="match status" value="1"/>
</dbReference>
<keyword evidence="1" id="KW-0812">Transmembrane</keyword>
<feature type="transmembrane region" description="Helical" evidence="1">
    <location>
        <begin position="230"/>
        <end position="251"/>
    </location>
</feature>
<proteinExistence type="predicted"/>
<reference evidence="2 3" key="1">
    <citation type="submission" date="2016-11" db="EMBL/GenBank/DDBJ databases">
        <authorList>
            <person name="Jaros S."/>
            <person name="Januszkiewicz K."/>
            <person name="Wedrychowicz H."/>
        </authorList>
    </citation>
    <scope>NUCLEOTIDE SEQUENCE [LARGE SCALE GENOMIC DNA]</scope>
    <source>
        <strain evidence="2 3">DSM 17477</strain>
    </source>
</reference>
<feature type="transmembrane region" description="Helical" evidence="1">
    <location>
        <begin position="337"/>
        <end position="354"/>
    </location>
</feature>
<dbReference type="GO" id="GO:0015128">
    <property type="term" value="F:gluconate transmembrane transporter activity"/>
    <property type="evidence" value="ECO:0007669"/>
    <property type="project" value="InterPro"/>
</dbReference>
<dbReference type="Proteomes" id="UP000184052">
    <property type="component" value="Unassembled WGS sequence"/>
</dbReference>
<keyword evidence="3" id="KW-1185">Reference proteome</keyword>
<feature type="transmembrane region" description="Helical" evidence="1">
    <location>
        <begin position="60"/>
        <end position="81"/>
    </location>
</feature>
<dbReference type="RefSeq" id="WP_073046837.1">
    <property type="nucleotide sequence ID" value="NZ_FQZL01000005.1"/>
</dbReference>
<dbReference type="InterPro" id="IPR003474">
    <property type="entry name" value="Glcn_transporter"/>
</dbReference>
<evidence type="ECO:0000313" key="3">
    <source>
        <dbReference type="Proteomes" id="UP000184052"/>
    </source>
</evidence>
<gene>
    <name evidence="2" type="ORF">SAMN02745751_00577</name>
</gene>
<feature type="transmembrane region" description="Helical" evidence="1">
    <location>
        <begin position="419"/>
        <end position="443"/>
    </location>
</feature>
<feature type="transmembrane region" description="Helical" evidence="1">
    <location>
        <begin position="271"/>
        <end position="289"/>
    </location>
</feature>
<accession>A0A1M6C4C6</accession>
<evidence type="ECO:0000313" key="2">
    <source>
        <dbReference type="EMBL" id="SHI55880.1"/>
    </source>
</evidence>
<dbReference type="OrthoDB" id="9787129at2"/>
<dbReference type="STRING" id="1121476.SAMN02745751_00577"/>
<feature type="transmembrane region" description="Helical" evidence="1">
    <location>
        <begin position="101"/>
        <end position="129"/>
    </location>
</feature>
<feature type="transmembrane region" description="Helical" evidence="1">
    <location>
        <begin position="361"/>
        <end position="379"/>
    </location>
</feature>
<feature type="transmembrane region" description="Helical" evidence="1">
    <location>
        <begin position="29"/>
        <end position="48"/>
    </location>
</feature>
<dbReference type="AlphaFoldDB" id="A0A1M6C4C6"/>
<feature type="transmembrane region" description="Helical" evidence="1">
    <location>
        <begin position="296"/>
        <end position="317"/>
    </location>
</feature>
<keyword evidence="1" id="KW-1133">Transmembrane helix</keyword>
<dbReference type="PANTHER" id="PTHR30354:SF11">
    <property type="entry name" value="PERMEASE"/>
    <property type="match status" value="1"/>
</dbReference>
<evidence type="ECO:0000256" key="1">
    <source>
        <dbReference type="SAM" id="Phobius"/>
    </source>
</evidence>
<protein>
    <submittedName>
        <fullName evidence="2">Gluconate:H+ symporter, GntP family</fullName>
    </submittedName>
</protein>